<dbReference type="SUPFAM" id="SSF46689">
    <property type="entry name" value="Homeodomain-like"/>
    <property type="match status" value="1"/>
</dbReference>
<dbReference type="VEuPathDB" id="PiroplasmaDB:BEWA_044030"/>
<evidence type="ECO:0000259" key="2">
    <source>
        <dbReference type="PROSITE" id="PS50090"/>
    </source>
</evidence>
<reference evidence="4 5" key="1">
    <citation type="journal article" date="2012" name="BMC Genomics">
        <title>Comparative genomic analysis and phylogenetic position of Theileria equi.</title>
        <authorList>
            <person name="Kappmeyer L.S."/>
            <person name="Thiagarajan M."/>
            <person name="Herndon D.R."/>
            <person name="Ramsay J.D."/>
            <person name="Caler E."/>
            <person name="Djikeng A."/>
            <person name="Gillespie J.J."/>
            <person name="Lau A.O."/>
            <person name="Roalson E.H."/>
            <person name="Silva J.C."/>
            <person name="Silva M.G."/>
            <person name="Suarez C.E."/>
            <person name="Ueti M.W."/>
            <person name="Nene V.M."/>
            <person name="Mealey R.H."/>
            <person name="Knowles D.P."/>
            <person name="Brayton K.A."/>
        </authorList>
    </citation>
    <scope>NUCLEOTIDE SEQUENCE [LARGE SCALE GENOMIC DNA]</scope>
    <source>
        <strain evidence="4 5">WA</strain>
    </source>
</reference>
<keyword evidence="5" id="KW-1185">Reference proteome</keyword>
<dbReference type="GeneID" id="15807810"/>
<feature type="domain" description="Myb-like" evidence="2">
    <location>
        <begin position="216"/>
        <end position="261"/>
    </location>
</feature>
<accession>L1LG02</accession>
<dbReference type="InterPro" id="IPR001005">
    <property type="entry name" value="SANT/Myb"/>
</dbReference>
<feature type="compositionally biased region" description="Polar residues" evidence="1">
    <location>
        <begin position="189"/>
        <end position="205"/>
    </location>
</feature>
<evidence type="ECO:0000313" key="4">
    <source>
        <dbReference type="EMBL" id="EKX74362.1"/>
    </source>
</evidence>
<comment type="caution">
    <text evidence="4">The sequence shown here is derived from an EMBL/GenBank/DDBJ whole genome shotgun (WGS) entry which is preliminary data.</text>
</comment>
<dbReference type="AlphaFoldDB" id="L1LG02"/>
<dbReference type="PROSITE" id="PS50090">
    <property type="entry name" value="MYB_LIKE"/>
    <property type="match status" value="1"/>
</dbReference>
<dbReference type="STRING" id="1537102.L1LG02"/>
<dbReference type="InterPro" id="IPR017930">
    <property type="entry name" value="Myb_dom"/>
</dbReference>
<protein>
    <submittedName>
        <fullName evidence="4">Uncharacterized protein</fullName>
    </submittedName>
</protein>
<evidence type="ECO:0000313" key="5">
    <source>
        <dbReference type="Proteomes" id="UP000031512"/>
    </source>
</evidence>
<dbReference type="Gene3D" id="1.10.10.60">
    <property type="entry name" value="Homeodomain-like"/>
    <property type="match status" value="1"/>
</dbReference>
<dbReference type="eggNOG" id="KOG1940">
    <property type="taxonomic scope" value="Eukaryota"/>
</dbReference>
<sequence length="428" mass="48461">MITDDDRYIELFKLQKLFGSSFSVSSDHNSDSIDNLYSNNTVNATIFLKPTDPEFDLSLLSPSDGIKVLICLNSDDSESNNPSGSITSSSEVTADALSQIQDGIHALSLVQSTPTSNCRYYQVNDVEDIKIENENLSDVAKRIIQKVLFDYIYKNRKVRKYVVYESLKFLDKNLVQIFSIAKSLPNQQPITTEESKNAVESPTSAKESETVKVETPWTLEEQKCLEDGLVRAKGITDVRQKWLFISKIVKTRTPDQCRKRFIRCRELLLKKNEATTEPEREEPALDRTAPLTLLGLDMKKISLAKIGTFILELSCIRCASQFEAHFIDTGEKTILYNDSCKKCNVTHRCEFATSLVFPSQPLVGRLSLINTNFKDFNNGEFALTCEDCDTQCKIRDIKIGTKKSLNCRGCFAKFQFSFEGIEFGEREP</sequence>
<dbReference type="OrthoDB" id="360230at2759"/>
<dbReference type="PROSITE" id="PS51294">
    <property type="entry name" value="HTH_MYB"/>
    <property type="match status" value="1"/>
</dbReference>
<name>L1LG02_THEEQ</name>
<feature type="region of interest" description="Disordered" evidence="1">
    <location>
        <begin position="189"/>
        <end position="212"/>
    </location>
</feature>
<dbReference type="CDD" id="cd00167">
    <property type="entry name" value="SANT"/>
    <property type="match status" value="1"/>
</dbReference>
<evidence type="ECO:0000259" key="3">
    <source>
        <dbReference type="PROSITE" id="PS51294"/>
    </source>
</evidence>
<dbReference type="InterPro" id="IPR009057">
    <property type="entry name" value="Homeodomain-like_sf"/>
</dbReference>
<dbReference type="RefSeq" id="XP_004833814.1">
    <property type="nucleotide sequence ID" value="XM_004833757.1"/>
</dbReference>
<evidence type="ECO:0000256" key="1">
    <source>
        <dbReference type="SAM" id="MobiDB-lite"/>
    </source>
</evidence>
<organism evidence="4 5">
    <name type="scientific">Theileria equi strain WA</name>
    <dbReference type="NCBI Taxonomy" id="1537102"/>
    <lineage>
        <taxon>Eukaryota</taxon>
        <taxon>Sar</taxon>
        <taxon>Alveolata</taxon>
        <taxon>Apicomplexa</taxon>
        <taxon>Aconoidasida</taxon>
        <taxon>Piroplasmida</taxon>
        <taxon>Theileriidae</taxon>
        <taxon>Theileria</taxon>
    </lineage>
</organism>
<feature type="domain" description="HTH myb-type" evidence="3">
    <location>
        <begin position="240"/>
        <end position="269"/>
    </location>
</feature>
<gene>
    <name evidence="4" type="ORF">BEWA_044030</name>
</gene>
<dbReference type="Proteomes" id="UP000031512">
    <property type="component" value="Unassembled WGS sequence"/>
</dbReference>
<proteinExistence type="predicted"/>
<dbReference type="EMBL" id="ACOU01000002">
    <property type="protein sequence ID" value="EKX74362.1"/>
    <property type="molecule type" value="Genomic_DNA"/>
</dbReference>
<dbReference type="KEGG" id="beq:BEWA_044030"/>